<protein>
    <submittedName>
        <fullName evidence="1">Uncharacterized protein</fullName>
    </submittedName>
</protein>
<accession>A0A5C1DGC0</accession>
<organism evidence="1 2">
    <name type="scientific">Chromobacterium paludis</name>
    <dbReference type="NCBI Taxonomy" id="2605945"/>
    <lineage>
        <taxon>Bacteria</taxon>
        <taxon>Pseudomonadati</taxon>
        <taxon>Pseudomonadota</taxon>
        <taxon>Betaproteobacteria</taxon>
        <taxon>Neisseriales</taxon>
        <taxon>Chromobacteriaceae</taxon>
        <taxon>Chromobacterium</taxon>
    </lineage>
</organism>
<dbReference type="KEGG" id="chrm:FYK34_05455"/>
<sequence>MQSNRLEAFPEQFARYRLLLRKDVPSRFDEFPDVEVSDIVRDENGEVSFLVRVGQGHPWVTVSCLQVLEGGVECWALRAENGLEARVVDVGDDCYQRPSFFHRLIDLARTVV</sequence>
<dbReference type="RefSeq" id="WP_149295420.1">
    <property type="nucleotide sequence ID" value="NZ_CP043473.1"/>
</dbReference>
<proteinExistence type="predicted"/>
<dbReference type="EMBL" id="CP043473">
    <property type="protein sequence ID" value="QEL55049.1"/>
    <property type="molecule type" value="Genomic_DNA"/>
</dbReference>
<name>A0A5C1DGC0_9NEIS</name>
<dbReference type="Proteomes" id="UP000322079">
    <property type="component" value="Chromosome"/>
</dbReference>
<reference evidence="1 2" key="1">
    <citation type="submission" date="2019-08" db="EMBL/GenBank/DDBJ databases">
        <title>Chromobacterium paludis, a novel bacterium isolated from a Maryland marsh pond.</title>
        <authorList>
            <person name="Blackburn M.B."/>
            <person name="Gundersen-Rindal D.E."/>
        </authorList>
    </citation>
    <scope>NUCLEOTIDE SEQUENCE [LARGE SCALE GENOMIC DNA]</scope>
    <source>
        <strain evidence="2">IIBBL 257-1</strain>
    </source>
</reference>
<keyword evidence="2" id="KW-1185">Reference proteome</keyword>
<evidence type="ECO:0000313" key="2">
    <source>
        <dbReference type="Proteomes" id="UP000322079"/>
    </source>
</evidence>
<dbReference type="AlphaFoldDB" id="A0A5C1DGC0"/>
<evidence type="ECO:0000313" key="1">
    <source>
        <dbReference type="EMBL" id="QEL55049.1"/>
    </source>
</evidence>
<gene>
    <name evidence="1" type="ORF">FYK34_05455</name>
</gene>